<name>T1J207_STRMM</name>
<evidence type="ECO:0000256" key="3">
    <source>
        <dbReference type="ARBA" id="ARBA00004637"/>
    </source>
</evidence>
<reference evidence="13" key="2">
    <citation type="submission" date="2015-02" db="UniProtKB">
        <authorList>
            <consortium name="EnsemblMetazoa"/>
        </authorList>
    </citation>
    <scope>IDENTIFICATION</scope>
</reference>
<dbReference type="OMA" id="FVYQCAH"/>
<sequence>MGMLHSTFVCRYITEKDVSPDLHKPPTYDVMFGFPTGRKKREMIATQEELIAAKIPMDHRDYCAHLLLDYQKCWIKAYPYTPQCEHSKHVYLTCEYEDFVLRMKEYERERRLKKREKRIKAKCRSEMGDV</sequence>
<evidence type="ECO:0000256" key="4">
    <source>
        <dbReference type="ARBA" id="ARBA00008006"/>
    </source>
</evidence>
<dbReference type="Proteomes" id="UP000014500">
    <property type="component" value="Unassembled WGS sequence"/>
</dbReference>
<evidence type="ECO:0000256" key="7">
    <source>
        <dbReference type="ARBA" id="ARBA00022660"/>
    </source>
</evidence>
<keyword evidence="9" id="KW-0249">Electron transport</keyword>
<dbReference type="PhylomeDB" id="T1J207"/>
<keyword evidence="14" id="KW-1185">Reference proteome</keyword>
<dbReference type="eggNOG" id="KOG3468">
    <property type="taxonomic scope" value="Eukaryota"/>
</dbReference>
<protein>
    <recommendedName>
        <fullName evidence="5">NADH dehydrogenase [ubiquinone] 1 beta subcomplex subunit 7</fullName>
    </recommendedName>
</protein>
<evidence type="ECO:0000256" key="1">
    <source>
        <dbReference type="ARBA" id="ARBA00003195"/>
    </source>
</evidence>
<dbReference type="HOGENOM" id="CLU_154847_1_0_1"/>
<keyword evidence="7" id="KW-0679">Respiratory chain</keyword>
<dbReference type="STRING" id="126957.T1J207"/>
<evidence type="ECO:0000256" key="9">
    <source>
        <dbReference type="ARBA" id="ARBA00022982"/>
    </source>
</evidence>
<dbReference type="EMBL" id="JH431791">
    <property type="status" value="NOT_ANNOTATED_CDS"/>
    <property type="molecule type" value="Genomic_DNA"/>
</dbReference>
<keyword evidence="12" id="KW-1015">Disulfide bond</keyword>
<comment type="subcellular location">
    <subcellularLocation>
        <location evidence="3">Mitochondrion inner membrane</location>
        <topology evidence="3">Peripheral membrane protein</topology>
    </subcellularLocation>
    <subcellularLocation>
        <location evidence="2">Mitochondrion intermembrane space</location>
    </subcellularLocation>
</comment>
<dbReference type="Pfam" id="PF05676">
    <property type="entry name" value="NDUF_B7"/>
    <property type="match status" value="1"/>
</dbReference>
<dbReference type="EnsemblMetazoa" id="SMAR007582-RA">
    <property type="protein sequence ID" value="SMAR007582-PA"/>
    <property type="gene ID" value="SMAR007582"/>
</dbReference>
<accession>T1J207</accession>
<dbReference type="GO" id="GO:0005743">
    <property type="term" value="C:mitochondrial inner membrane"/>
    <property type="evidence" value="ECO:0007669"/>
    <property type="project" value="UniProtKB-SubCell"/>
</dbReference>
<evidence type="ECO:0000256" key="10">
    <source>
        <dbReference type="ARBA" id="ARBA00023128"/>
    </source>
</evidence>
<evidence type="ECO:0000313" key="13">
    <source>
        <dbReference type="EnsemblMetazoa" id="SMAR007582-PA"/>
    </source>
</evidence>
<keyword evidence="10" id="KW-0496">Mitochondrion</keyword>
<comment type="similarity">
    <text evidence="4">Belongs to the complex I NDUFB7 subunit family.</text>
</comment>
<keyword evidence="6" id="KW-0813">Transport</keyword>
<evidence type="ECO:0000256" key="11">
    <source>
        <dbReference type="ARBA" id="ARBA00023136"/>
    </source>
</evidence>
<evidence type="ECO:0000256" key="8">
    <source>
        <dbReference type="ARBA" id="ARBA00022792"/>
    </source>
</evidence>
<proteinExistence type="inferred from homology"/>
<dbReference type="AlphaFoldDB" id="T1J207"/>
<evidence type="ECO:0000256" key="5">
    <source>
        <dbReference type="ARBA" id="ARBA00018677"/>
    </source>
</evidence>
<dbReference type="InterPro" id="IPR008698">
    <property type="entry name" value="NDUB7"/>
</dbReference>
<dbReference type="PANTHER" id="PTHR20900:SF0">
    <property type="entry name" value="NADH DEHYDROGENASE [UBIQUINONE] 1 BETA SUBCOMPLEX SUBUNIT 7"/>
    <property type="match status" value="1"/>
</dbReference>
<dbReference type="PANTHER" id="PTHR20900">
    <property type="entry name" value="NADH:UBIQUINONE OXIDOREDUCTASE B18-LIKE SUBUNIT"/>
    <property type="match status" value="1"/>
</dbReference>
<evidence type="ECO:0000313" key="14">
    <source>
        <dbReference type="Proteomes" id="UP000014500"/>
    </source>
</evidence>
<organism evidence="13 14">
    <name type="scientific">Strigamia maritima</name>
    <name type="common">European centipede</name>
    <name type="synonym">Geophilus maritimus</name>
    <dbReference type="NCBI Taxonomy" id="126957"/>
    <lineage>
        <taxon>Eukaryota</taxon>
        <taxon>Metazoa</taxon>
        <taxon>Ecdysozoa</taxon>
        <taxon>Arthropoda</taxon>
        <taxon>Myriapoda</taxon>
        <taxon>Chilopoda</taxon>
        <taxon>Pleurostigmophora</taxon>
        <taxon>Geophilomorpha</taxon>
        <taxon>Linotaeniidae</taxon>
        <taxon>Strigamia</taxon>
    </lineage>
</organism>
<evidence type="ECO:0000256" key="12">
    <source>
        <dbReference type="ARBA" id="ARBA00023157"/>
    </source>
</evidence>
<comment type="function">
    <text evidence="1">Accessory subunit of the mitochondrial membrane respiratory chain NADH dehydrogenase (Complex I), that is believed not to be involved in catalysis. Complex I functions in the transfer of electrons from NADH to the respiratory chain. The immediate electron acceptor for the enzyme is believed to be ubiquinone.</text>
</comment>
<evidence type="ECO:0000256" key="2">
    <source>
        <dbReference type="ARBA" id="ARBA00004569"/>
    </source>
</evidence>
<keyword evidence="8" id="KW-0999">Mitochondrion inner membrane</keyword>
<keyword evidence="11" id="KW-0472">Membrane</keyword>
<dbReference type="GO" id="GO:0005758">
    <property type="term" value="C:mitochondrial intermembrane space"/>
    <property type="evidence" value="ECO:0007669"/>
    <property type="project" value="UniProtKB-SubCell"/>
</dbReference>
<evidence type="ECO:0000256" key="6">
    <source>
        <dbReference type="ARBA" id="ARBA00022448"/>
    </source>
</evidence>
<reference evidence="14" key="1">
    <citation type="submission" date="2011-05" db="EMBL/GenBank/DDBJ databases">
        <authorList>
            <person name="Richards S.R."/>
            <person name="Qu J."/>
            <person name="Jiang H."/>
            <person name="Jhangiani S.N."/>
            <person name="Agravi P."/>
            <person name="Goodspeed R."/>
            <person name="Gross S."/>
            <person name="Mandapat C."/>
            <person name="Jackson L."/>
            <person name="Mathew T."/>
            <person name="Pu L."/>
            <person name="Thornton R."/>
            <person name="Saada N."/>
            <person name="Wilczek-Boney K.B."/>
            <person name="Lee S."/>
            <person name="Kovar C."/>
            <person name="Wu Y."/>
            <person name="Scherer S.E."/>
            <person name="Worley K.C."/>
            <person name="Muzny D.M."/>
            <person name="Gibbs R."/>
        </authorList>
    </citation>
    <scope>NUCLEOTIDE SEQUENCE</scope>
    <source>
        <strain evidence="14">Brora</strain>
    </source>
</reference>